<evidence type="ECO:0000313" key="2">
    <source>
        <dbReference type="EMBL" id="KAA1107008.1"/>
    </source>
</evidence>
<evidence type="ECO:0000313" key="1">
    <source>
        <dbReference type="EMBL" id="KAA1078393.1"/>
    </source>
</evidence>
<comment type="caution">
    <text evidence="1">The sequence shown here is derived from an EMBL/GenBank/DDBJ whole genome shotgun (WGS) entry which is preliminary data.</text>
</comment>
<evidence type="ECO:0000313" key="3">
    <source>
        <dbReference type="Proteomes" id="UP000324748"/>
    </source>
</evidence>
<dbReference type="EMBL" id="VDEP01000308">
    <property type="protein sequence ID" value="KAA1107008.1"/>
    <property type="molecule type" value="Genomic_DNA"/>
</dbReference>
<organism evidence="1 3">
    <name type="scientific">Puccinia graminis f. sp. tritici</name>
    <dbReference type="NCBI Taxonomy" id="56615"/>
    <lineage>
        <taxon>Eukaryota</taxon>
        <taxon>Fungi</taxon>
        <taxon>Dikarya</taxon>
        <taxon>Basidiomycota</taxon>
        <taxon>Pucciniomycotina</taxon>
        <taxon>Pucciniomycetes</taxon>
        <taxon>Pucciniales</taxon>
        <taxon>Pucciniaceae</taxon>
        <taxon>Puccinia</taxon>
    </lineage>
</organism>
<protein>
    <submittedName>
        <fullName evidence="1">Uncharacterized protein</fullName>
    </submittedName>
</protein>
<dbReference type="AlphaFoldDB" id="A0A5B0MPT6"/>
<dbReference type="EMBL" id="VSWC01000144">
    <property type="protein sequence ID" value="KAA1078393.1"/>
    <property type="molecule type" value="Genomic_DNA"/>
</dbReference>
<keyword evidence="3" id="KW-1185">Reference proteome</keyword>
<reference evidence="3 4" key="1">
    <citation type="submission" date="2019-05" db="EMBL/GenBank/DDBJ databases">
        <title>Emergence of the Ug99 lineage of the wheat stem rust pathogen through somatic hybridization.</title>
        <authorList>
            <person name="Li F."/>
            <person name="Upadhyaya N.M."/>
            <person name="Sperschneider J."/>
            <person name="Matny O."/>
            <person name="Nguyen-Phuc H."/>
            <person name="Mago R."/>
            <person name="Raley C."/>
            <person name="Miller M.E."/>
            <person name="Silverstein K.A.T."/>
            <person name="Henningsen E."/>
            <person name="Hirsch C.D."/>
            <person name="Visser B."/>
            <person name="Pretorius Z.A."/>
            <person name="Steffenson B.J."/>
            <person name="Schwessinger B."/>
            <person name="Dodds P.N."/>
            <person name="Figueroa M."/>
        </authorList>
    </citation>
    <scope>NUCLEOTIDE SEQUENCE [LARGE SCALE GENOMIC DNA]</scope>
    <source>
        <strain evidence="1">21-0</strain>
        <strain evidence="2 4">Ug99</strain>
    </source>
</reference>
<name>A0A5B0MPT6_PUCGR</name>
<evidence type="ECO:0000313" key="4">
    <source>
        <dbReference type="Proteomes" id="UP000325313"/>
    </source>
</evidence>
<dbReference type="Proteomes" id="UP000325313">
    <property type="component" value="Unassembled WGS sequence"/>
</dbReference>
<accession>A0A5B0MPT6</accession>
<proteinExistence type="predicted"/>
<dbReference type="Proteomes" id="UP000324748">
    <property type="component" value="Unassembled WGS sequence"/>
</dbReference>
<sequence>MEFFFPQKIAMRREKDRVNYFPWMIQESEGGEQMPWPMHWLETFFCSQNFTINSRGAVFLNQLKNQEKITRKRSISSIFGLMDVRVKDQSSRSKRQTSDNLTLSISEVQGLYPGRFNRNKSSTTVLQVRLRIKARNFTNGPSVLVTASHKRRHKRPEDVQLAVRKEKTSKRLTWLEDLVKLWILGPWIDVRRPTPTFYPDKNKRNVMNCLNPSISDNENLHQRGKEDNIGWKEGAAMEQDGGLFDRAIGQNLESRKRKFSNNSMPSIKISSYPMQTDKTSAILISFFWQEKHVSTMFLPKNDVNKAFQVGQKRFKMKQVTFQKKKKKKEKKKKKWNRNLWMHIHAYQNVSTPFLKKKIKETKKIEVYKLKPKTP</sequence>
<gene>
    <name evidence="1" type="ORF">PGT21_034506</name>
    <name evidence="2" type="ORF">PGTUg99_023335</name>
</gene>